<dbReference type="EMBL" id="KB206683">
    <property type="protein sequence ID" value="ELP89036.1"/>
    <property type="molecule type" value="Genomic_DNA"/>
</dbReference>
<evidence type="ECO:0000313" key="2">
    <source>
        <dbReference type="EMBL" id="ELP89036.1"/>
    </source>
</evidence>
<name>A0A0A1U7K6_ENTIV</name>
<organism evidence="2 3">
    <name type="scientific">Entamoeba invadens IP1</name>
    <dbReference type="NCBI Taxonomy" id="370355"/>
    <lineage>
        <taxon>Eukaryota</taxon>
        <taxon>Amoebozoa</taxon>
        <taxon>Evosea</taxon>
        <taxon>Archamoebae</taxon>
        <taxon>Mastigamoebida</taxon>
        <taxon>Entamoebidae</taxon>
        <taxon>Entamoeba</taxon>
    </lineage>
</organism>
<dbReference type="GeneID" id="14888004"/>
<keyword evidence="1" id="KW-0175">Coiled coil</keyword>
<dbReference type="Proteomes" id="UP000014680">
    <property type="component" value="Unassembled WGS sequence"/>
</dbReference>
<reference evidence="2 3" key="1">
    <citation type="submission" date="2012-10" db="EMBL/GenBank/DDBJ databases">
        <authorList>
            <person name="Zafar N."/>
            <person name="Inman J."/>
            <person name="Hall N."/>
            <person name="Lorenzi H."/>
            <person name="Caler E."/>
        </authorList>
    </citation>
    <scope>NUCLEOTIDE SEQUENCE [LARGE SCALE GENOMIC DNA]</scope>
    <source>
        <strain evidence="2 3">IP1</strain>
    </source>
</reference>
<accession>A0A0A1U7K6</accession>
<dbReference type="VEuPathDB" id="AmoebaDB:EIN_164360"/>
<keyword evidence="3" id="KW-1185">Reference proteome</keyword>
<dbReference type="AlphaFoldDB" id="A0A0A1U7K6"/>
<evidence type="ECO:0000256" key="1">
    <source>
        <dbReference type="SAM" id="Coils"/>
    </source>
</evidence>
<protein>
    <submittedName>
        <fullName evidence="2">Uncharacterized protein</fullName>
    </submittedName>
</protein>
<gene>
    <name evidence="2" type="ORF">EIN_164360</name>
</gene>
<dbReference type="RefSeq" id="XP_004255807.1">
    <property type="nucleotide sequence ID" value="XM_004255759.1"/>
</dbReference>
<feature type="coiled-coil region" evidence="1">
    <location>
        <begin position="193"/>
        <end position="227"/>
    </location>
</feature>
<sequence length="296" mass="34674">MKVRMIEMIKNEKEQKEKDLNTELENKVLEIKRKEKEIEKVREETEKTAVERSGLNTQILALTSQLESLKKNNESEMKNMKQSLLESVQKCEASEQSNGVLKSQLTEKQNEVVEVKKDVQKALSQLEKKEKELAEMKEESDKHIEALKKEVEKYRLESSGKDERVKQFEKETIEAKDELRVQVESVKMIEMKVGFQKNANDKLQKKINEYERESLKLKSEKEQLVGVLDKLKKCSVEDEEDKKVVFNGLALAIKIVLPKEVLKIDNTMLYEECKMKNIPLKDWNCWLVERLSKEVL</sequence>
<feature type="coiled-coil region" evidence="1">
    <location>
        <begin position="6"/>
        <end position="164"/>
    </location>
</feature>
<dbReference type="KEGG" id="eiv:EIN_164360"/>
<proteinExistence type="predicted"/>
<evidence type="ECO:0000313" key="3">
    <source>
        <dbReference type="Proteomes" id="UP000014680"/>
    </source>
</evidence>